<dbReference type="OrthoDB" id="2877624at2"/>
<evidence type="ECO:0000313" key="11">
    <source>
        <dbReference type="EMBL" id="MBB4174573.1"/>
    </source>
</evidence>
<dbReference type="AlphaFoldDB" id="A0A7W6M9J5"/>
<evidence type="ECO:0000256" key="2">
    <source>
        <dbReference type="ARBA" id="ARBA00022448"/>
    </source>
</evidence>
<dbReference type="RefSeq" id="WP_025056628.1">
    <property type="nucleotide sequence ID" value="NZ_JACIFU010000002.1"/>
</dbReference>
<dbReference type="PANTHER" id="PTHR35011:SF10">
    <property type="entry name" value="TRAP TRANSPORTER SMALL PERMEASE PROTEIN"/>
    <property type="match status" value="1"/>
</dbReference>
<keyword evidence="5 9" id="KW-0812">Transmembrane</keyword>
<organism evidence="11 12">
    <name type="scientific">Sulfitobacter noctilucicola</name>
    <dbReference type="NCBI Taxonomy" id="1342301"/>
    <lineage>
        <taxon>Bacteria</taxon>
        <taxon>Pseudomonadati</taxon>
        <taxon>Pseudomonadota</taxon>
        <taxon>Alphaproteobacteria</taxon>
        <taxon>Rhodobacterales</taxon>
        <taxon>Roseobacteraceae</taxon>
        <taxon>Sulfitobacter</taxon>
    </lineage>
</organism>
<evidence type="ECO:0000256" key="1">
    <source>
        <dbReference type="ARBA" id="ARBA00004429"/>
    </source>
</evidence>
<comment type="subcellular location">
    <subcellularLocation>
        <location evidence="1 9">Cell inner membrane</location>
        <topology evidence="1 9">Multi-pass membrane protein</topology>
    </subcellularLocation>
</comment>
<protein>
    <recommendedName>
        <fullName evidence="9">TRAP transporter small permease protein</fullName>
    </recommendedName>
</protein>
<dbReference type="EMBL" id="JACIFU010000002">
    <property type="protein sequence ID" value="MBB4174573.1"/>
    <property type="molecule type" value="Genomic_DNA"/>
</dbReference>
<name>A0A7W6M9J5_9RHOB</name>
<feature type="transmembrane region" description="Helical" evidence="9">
    <location>
        <begin position="22"/>
        <end position="43"/>
    </location>
</feature>
<evidence type="ECO:0000256" key="5">
    <source>
        <dbReference type="ARBA" id="ARBA00022692"/>
    </source>
</evidence>
<feature type="transmembrane region" description="Helical" evidence="9">
    <location>
        <begin position="136"/>
        <end position="164"/>
    </location>
</feature>
<keyword evidence="3" id="KW-1003">Cell membrane</keyword>
<dbReference type="InterPro" id="IPR055348">
    <property type="entry name" value="DctQ"/>
</dbReference>
<comment type="similarity">
    <text evidence="8 9">Belongs to the TRAP transporter small permease family.</text>
</comment>
<evidence type="ECO:0000256" key="8">
    <source>
        <dbReference type="ARBA" id="ARBA00038436"/>
    </source>
</evidence>
<keyword evidence="7 9" id="KW-0472">Membrane</keyword>
<reference evidence="11 12" key="1">
    <citation type="submission" date="2020-08" db="EMBL/GenBank/DDBJ databases">
        <title>Genomic Encyclopedia of Type Strains, Phase IV (KMG-IV): sequencing the most valuable type-strain genomes for metagenomic binning, comparative biology and taxonomic classification.</title>
        <authorList>
            <person name="Goeker M."/>
        </authorList>
    </citation>
    <scope>NUCLEOTIDE SEQUENCE [LARGE SCALE GENOMIC DNA]</scope>
    <source>
        <strain evidence="11 12">DSM 101015</strain>
    </source>
</reference>
<evidence type="ECO:0000259" key="10">
    <source>
        <dbReference type="Pfam" id="PF04290"/>
    </source>
</evidence>
<comment type="function">
    <text evidence="9">Part of the tripartite ATP-independent periplasmic (TRAP) transport system.</text>
</comment>
<evidence type="ECO:0000256" key="4">
    <source>
        <dbReference type="ARBA" id="ARBA00022519"/>
    </source>
</evidence>
<evidence type="ECO:0000256" key="6">
    <source>
        <dbReference type="ARBA" id="ARBA00022989"/>
    </source>
</evidence>
<evidence type="ECO:0000256" key="7">
    <source>
        <dbReference type="ARBA" id="ARBA00023136"/>
    </source>
</evidence>
<comment type="caution">
    <text evidence="11">The sequence shown here is derived from an EMBL/GenBank/DDBJ whole genome shotgun (WGS) entry which is preliminary data.</text>
</comment>
<feature type="transmembrane region" description="Helical" evidence="9">
    <location>
        <begin position="95"/>
        <end position="115"/>
    </location>
</feature>
<keyword evidence="2 9" id="KW-0813">Transport</keyword>
<sequence length="173" mass="18463">MDLSHNQPVAGNVRGLGAASAVLSWIACIVLFGMMLVTFADVVGRYVFLSPLPAAYEMISLMMPAIIFCAMPITVLREGHVTVDLLDSFMSRGTARIQGVVVNIVSACALGLLAWRLGVKARDDYVYETITDELLLLIWPVGAAMVVLCAIAALAALANAWAYATNPPLHKAS</sequence>
<comment type="subunit">
    <text evidence="9">The complex comprises the extracytoplasmic solute receptor protein and the two transmembrane proteins.</text>
</comment>
<evidence type="ECO:0000313" key="12">
    <source>
        <dbReference type="Proteomes" id="UP000565745"/>
    </source>
</evidence>
<gene>
    <name evidence="11" type="ORF">GGR93_002346</name>
</gene>
<dbReference type="GO" id="GO:0022857">
    <property type="term" value="F:transmembrane transporter activity"/>
    <property type="evidence" value="ECO:0007669"/>
    <property type="project" value="UniProtKB-UniRule"/>
</dbReference>
<keyword evidence="6 9" id="KW-1133">Transmembrane helix</keyword>
<keyword evidence="4 9" id="KW-0997">Cell inner membrane</keyword>
<dbReference type="PANTHER" id="PTHR35011">
    <property type="entry name" value="2,3-DIKETO-L-GULONATE TRAP TRANSPORTER SMALL PERMEASE PROTEIN YIAM"/>
    <property type="match status" value="1"/>
</dbReference>
<dbReference type="GO" id="GO:0005886">
    <property type="term" value="C:plasma membrane"/>
    <property type="evidence" value="ECO:0007669"/>
    <property type="project" value="UniProtKB-SubCell"/>
</dbReference>
<dbReference type="GO" id="GO:0015740">
    <property type="term" value="P:C4-dicarboxylate transport"/>
    <property type="evidence" value="ECO:0007669"/>
    <property type="project" value="TreeGrafter"/>
</dbReference>
<feature type="domain" description="Tripartite ATP-independent periplasmic transporters DctQ component" evidence="10">
    <location>
        <begin position="34"/>
        <end position="162"/>
    </location>
</feature>
<accession>A0A7W6M9J5</accession>
<dbReference type="Proteomes" id="UP000565745">
    <property type="component" value="Unassembled WGS sequence"/>
</dbReference>
<evidence type="ECO:0000256" key="3">
    <source>
        <dbReference type="ARBA" id="ARBA00022475"/>
    </source>
</evidence>
<dbReference type="Pfam" id="PF04290">
    <property type="entry name" value="DctQ"/>
    <property type="match status" value="1"/>
</dbReference>
<dbReference type="InterPro" id="IPR007387">
    <property type="entry name" value="TRAP_DctQ"/>
</dbReference>
<evidence type="ECO:0000256" key="9">
    <source>
        <dbReference type="RuleBase" id="RU369079"/>
    </source>
</evidence>
<proteinExistence type="inferred from homology"/>
<keyword evidence="12" id="KW-1185">Reference proteome</keyword>
<feature type="transmembrane region" description="Helical" evidence="9">
    <location>
        <begin position="55"/>
        <end position="75"/>
    </location>
</feature>